<dbReference type="Pfam" id="PF25767">
    <property type="entry name" value="ARM_TBCD_2nd"/>
    <property type="match status" value="1"/>
</dbReference>
<dbReference type="InterPro" id="IPR033162">
    <property type="entry name" value="TBCD"/>
</dbReference>
<feature type="domain" description="Tubulin-folding cofactor D C-terminal" evidence="6">
    <location>
        <begin position="855"/>
        <end position="1041"/>
    </location>
</feature>
<evidence type="ECO:0000259" key="7">
    <source>
        <dbReference type="Pfam" id="PF25767"/>
    </source>
</evidence>
<feature type="region of interest" description="Disordered" evidence="5">
    <location>
        <begin position="1"/>
        <end position="47"/>
    </location>
</feature>
<evidence type="ECO:0000256" key="5">
    <source>
        <dbReference type="SAM" id="MobiDB-lite"/>
    </source>
</evidence>
<feature type="compositionally biased region" description="Gly residues" evidence="5">
    <location>
        <begin position="1"/>
        <end position="14"/>
    </location>
</feature>
<dbReference type="GO" id="GO:0034333">
    <property type="term" value="P:adherens junction assembly"/>
    <property type="evidence" value="ECO:0007669"/>
    <property type="project" value="TreeGrafter"/>
</dbReference>
<feature type="compositionally biased region" description="Gly residues" evidence="5">
    <location>
        <begin position="30"/>
        <end position="39"/>
    </location>
</feature>
<dbReference type="EMBL" id="JAWZYT010001235">
    <property type="protein sequence ID" value="KAK4314198.1"/>
    <property type="molecule type" value="Genomic_DNA"/>
</dbReference>
<feature type="domain" description="Tubulin-folding cofactor D ARM repeats" evidence="7">
    <location>
        <begin position="243"/>
        <end position="487"/>
    </location>
</feature>
<feature type="compositionally biased region" description="Basic and acidic residues" evidence="5">
    <location>
        <begin position="15"/>
        <end position="29"/>
    </location>
</feature>
<dbReference type="PANTHER" id="PTHR12658">
    <property type="entry name" value="BETA-TUBULIN COFACTOR D"/>
    <property type="match status" value="1"/>
</dbReference>
<dbReference type="InterPro" id="IPR058033">
    <property type="entry name" value="ARM_TBCD_2nd"/>
</dbReference>
<evidence type="ECO:0000313" key="9">
    <source>
        <dbReference type="Proteomes" id="UP001292094"/>
    </source>
</evidence>
<dbReference type="GO" id="GO:0070830">
    <property type="term" value="P:bicellular tight junction assembly"/>
    <property type="evidence" value="ECO:0007669"/>
    <property type="project" value="TreeGrafter"/>
</dbReference>
<evidence type="ECO:0000256" key="2">
    <source>
        <dbReference type="ARBA" id="ARBA00015003"/>
    </source>
</evidence>
<evidence type="ECO:0000256" key="3">
    <source>
        <dbReference type="ARBA" id="ARBA00023186"/>
    </source>
</evidence>
<comment type="similarity">
    <text evidence="1">Belongs to the TBCD family.</text>
</comment>
<dbReference type="PANTHER" id="PTHR12658:SF0">
    <property type="entry name" value="TUBULIN-SPECIFIC CHAPERONE D"/>
    <property type="match status" value="1"/>
</dbReference>
<dbReference type="GO" id="GO:0005096">
    <property type="term" value="F:GTPase activator activity"/>
    <property type="evidence" value="ECO:0007669"/>
    <property type="project" value="InterPro"/>
</dbReference>
<organism evidence="8 9">
    <name type="scientific">Petrolisthes manimaculis</name>
    <dbReference type="NCBI Taxonomy" id="1843537"/>
    <lineage>
        <taxon>Eukaryota</taxon>
        <taxon>Metazoa</taxon>
        <taxon>Ecdysozoa</taxon>
        <taxon>Arthropoda</taxon>
        <taxon>Crustacea</taxon>
        <taxon>Multicrustacea</taxon>
        <taxon>Malacostraca</taxon>
        <taxon>Eumalacostraca</taxon>
        <taxon>Eucarida</taxon>
        <taxon>Decapoda</taxon>
        <taxon>Pleocyemata</taxon>
        <taxon>Anomura</taxon>
        <taxon>Galatheoidea</taxon>
        <taxon>Porcellanidae</taxon>
        <taxon>Petrolisthes</taxon>
    </lineage>
</organism>
<dbReference type="SUPFAM" id="SSF48371">
    <property type="entry name" value="ARM repeat"/>
    <property type="match status" value="1"/>
</dbReference>
<dbReference type="GO" id="GO:0007021">
    <property type="term" value="P:tubulin complex assembly"/>
    <property type="evidence" value="ECO:0007669"/>
    <property type="project" value="InterPro"/>
</dbReference>
<dbReference type="GO" id="GO:0007023">
    <property type="term" value="P:post-chaperonin tubulin folding pathway"/>
    <property type="evidence" value="ECO:0007669"/>
    <property type="project" value="InterPro"/>
</dbReference>
<dbReference type="GO" id="GO:0000226">
    <property type="term" value="P:microtubule cytoskeleton organization"/>
    <property type="evidence" value="ECO:0007669"/>
    <property type="project" value="TreeGrafter"/>
</dbReference>
<proteinExistence type="inferred from homology"/>
<keyword evidence="9" id="KW-1185">Reference proteome</keyword>
<dbReference type="GO" id="GO:0016328">
    <property type="term" value="C:lateral plasma membrane"/>
    <property type="evidence" value="ECO:0007669"/>
    <property type="project" value="TreeGrafter"/>
</dbReference>
<protein>
    <recommendedName>
        <fullName evidence="2">Tubulin-specific chaperone D</fullName>
    </recommendedName>
</protein>
<evidence type="ECO:0000256" key="1">
    <source>
        <dbReference type="ARBA" id="ARBA00006853"/>
    </source>
</evidence>
<feature type="coiled-coil region" evidence="4">
    <location>
        <begin position="284"/>
        <end position="327"/>
    </location>
</feature>
<dbReference type="InterPro" id="IPR022577">
    <property type="entry name" value="TBCD_C"/>
</dbReference>
<sequence length="1148" mass="127720">MDGELAVGGGGGGGEVEKEKCEEEIRNGGDDGGGGGGDDMGLWPHPSPAKPSNIYGSSVKVRGHKIIFKKLPHEVKDLIPVLELLECGDASDDFYQSYVLLLWLSIIIYNPFNMTIFDITTTTTTTTTTPGLTVIERIMTVIKTHLNSAQKSREMAAYLAARFLTRPDLCNRHLPSFIDNCFEILDTESQTTNINAIYHKLGVLRALGLIFKHGRRDELAGHADTVFVRSGASGVTSAPETPIRKLAVKLLQRVGLIFLRPKVAAWRYQRGNRKLAINVESGRAAAAAEEVGKKKKEKEEVEVEEDEEEEEEVVREVEEVIDSLLQALKDKDTVVRWSAAKGVGRVTARLPHQFGDEVVGAILELFTGRESDKAWHGGCLALAELARRGLLLPERLSEVTPVVEQALVYDELRGQCSVGANIRDAACYLCWSMARAYHPQQLAPYIQQLATGLLIVALFDREIPCRRAGSAAFQEHVGRQGTFPHGIEIMTTIDYFAVGNRTNAYLNLSVLVAGYPEYTQVLIDHLVEKKVTHWDSVIRELTAKALYSLTMVCPEYLSEKVLFGLVRDSTGGTLAIRHGAILSLAHVTHALSTVASRTHKPLHTFINDEMLKKILVIISTLEERQLYRGLGGEYMKQASAVLIEKISLSQLPIDDDNIILKVWHDLLEECIVYAGENIRTSALDALASFWTTYHQPTTPDKVEWRNQLIHRYINILHTTDRELYCLGYTAALGCLPKSLACGKFDVLLPALLSTIAIRPNTTAWAETRRQAINSTLSLVTTLGINANEKECDTVGKDSLTSIYSVLLKSLDDYTTNRRGDIGAWVREAALVALKSLTLAVLKEDPGLLSMDTVEEMMCRVCQQAVERIDRTRKVAGTTLTALLYSSPPPLPHIPCEDKLKAVFPRDTCTTINWASEKTTYTLFVQLLDQPQYRPRLLLGITYSTGGIAANLSRYTSEALHTYLNGRAEQPHLLQSFWDTLLSLFAEHQKVDRITLPLIRTLGDLLTSSAVLDTVLQDNDKATNQLITLLRKECIKCSDYYKLTAVITVLCELLRLSSPTATRNVFTQMAIFLGYQYPKVRAMAATSLLTALQEYSEERDLVQGGEETLEQINTILEDTEWMNNLNEARTQRNRICQLAGVIPPQPKMK</sequence>
<dbReference type="GO" id="GO:0048487">
    <property type="term" value="F:beta-tubulin binding"/>
    <property type="evidence" value="ECO:0007669"/>
    <property type="project" value="InterPro"/>
</dbReference>
<reference evidence="8" key="1">
    <citation type="submission" date="2023-11" db="EMBL/GenBank/DDBJ databases">
        <title>Genome assemblies of two species of porcelain crab, Petrolisthes cinctipes and Petrolisthes manimaculis (Anomura: Porcellanidae).</title>
        <authorList>
            <person name="Angst P."/>
        </authorList>
    </citation>
    <scope>NUCLEOTIDE SEQUENCE</scope>
    <source>
        <strain evidence="8">PB745_02</strain>
        <tissue evidence="8">Gill</tissue>
    </source>
</reference>
<keyword evidence="4" id="KW-0175">Coiled coil</keyword>
<dbReference type="Gene3D" id="1.25.10.10">
    <property type="entry name" value="Leucine-rich Repeat Variant"/>
    <property type="match status" value="2"/>
</dbReference>
<keyword evidence="3" id="KW-0143">Chaperone</keyword>
<gene>
    <name evidence="8" type="ORF">Pmani_014498</name>
</gene>
<evidence type="ECO:0000259" key="6">
    <source>
        <dbReference type="Pfam" id="PF12612"/>
    </source>
</evidence>
<dbReference type="Proteomes" id="UP001292094">
    <property type="component" value="Unassembled WGS sequence"/>
</dbReference>
<evidence type="ECO:0000313" key="8">
    <source>
        <dbReference type="EMBL" id="KAK4314198.1"/>
    </source>
</evidence>
<dbReference type="InterPro" id="IPR011989">
    <property type="entry name" value="ARM-like"/>
</dbReference>
<comment type="caution">
    <text evidence="8">The sequence shown here is derived from an EMBL/GenBank/DDBJ whole genome shotgun (WGS) entry which is preliminary data.</text>
</comment>
<dbReference type="InterPro" id="IPR016024">
    <property type="entry name" value="ARM-type_fold"/>
</dbReference>
<evidence type="ECO:0000256" key="4">
    <source>
        <dbReference type="SAM" id="Coils"/>
    </source>
</evidence>
<dbReference type="AlphaFoldDB" id="A0AAE1PU77"/>
<accession>A0AAE1PU77</accession>
<dbReference type="Pfam" id="PF12612">
    <property type="entry name" value="TFCD_C"/>
    <property type="match status" value="1"/>
</dbReference>
<name>A0AAE1PU77_9EUCA</name>
<dbReference type="Pfam" id="PF23579">
    <property type="entry name" value="ARM_TBCD"/>
    <property type="match status" value="1"/>
</dbReference>